<dbReference type="AlphaFoldDB" id="A0A5B7G9D8"/>
<gene>
    <name evidence="1" type="ORF">E2C01_050846</name>
</gene>
<accession>A0A5B7G9D8</accession>
<keyword evidence="2" id="KW-1185">Reference proteome</keyword>
<dbReference type="EMBL" id="VSRR010014324">
    <property type="protein sequence ID" value="MPC56880.1"/>
    <property type="molecule type" value="Genomic_DNA"/>
</dbReference>
<organism evidence="1 2">
    <name type="scientific">Portunus trituberculatus</name>
    <name type="common">Swimming crab</name>
    <name type="synonym">Neptunus trituberculatus</name>
    <dbReference type="NCBI Taxonomy" id="210409"/>
    <lineage>
        <taxon>Eukaryota</taxon>
        <taxon>Metazoa</taxon>
        <taxon>Ecdysozoa</taxon>
        <taxon>Arthropoda</taxon>
        <taxon>Crustacea</taxon>
        <taxon>Multicrustacea</taxon>
        <taxon>Malacostraca</taxon>
        <taxon>Eumalacostraca</taxon>
        <taxon>Eucarida</taxon>
        <taxon>Decapoda</taxon>
        <taxon>Pleocyemata</taxon>
        <taxon>Brachyura</taxon>
        <taxon>Eubrachyura</taxon>
        <taxon>Portunoidea</taxon>
        <taxon>Portunidae</taxon>
        <taxon>Portuninae</taxon>
        <taxon>Portunus</taxon>
    </lineage>
</organism>
<evidence type="ECO:0000313" key="1">
    <source>
        <dbReference type="EMBL" id="MPC56880.1"/>
    </source>
</evidence>
<proteinExistence type="predicted"/>
<name>A0A5B7G9D8_PORTR</name>
<evidence type="ECO:0000313" key="2">
    <source>
        <dbReference type="Proteomes" id="UP000324222"/>
    </source>
</evidence>
<dbReference type="Proteomes" id="UP000324222">
    <property type="component" value="Unassembled WGS sequence"/>
</dbReference>
<comment type="caution">
    <text evidence="1">The sequence shown here is derived from an EMBL/GenBank/DDBJ whole genome shotgun (WGS) entry which is preliminary data.</text>
</comment>
<reference evidence="1 2" key="1">
    <citation type="submission" date="2019-05" db="EMBL/GenBank/DDBJ databases">
        <title>Another draft genome of Portunus trituberculatus and its Hox gene families provides insights of decapod evolution.</title>
        <authorList>
            <person name="Jeong J.-H."/>
            <person name="Song I."/>
            <person name="Kim S."/>
            <person name="Choi T."/>
            <person name="Kim D."/>
            <person name="Ryu S."/>
            <person name="Kim W."/>
        </authorList>
    </citation>
    <scope>NUCLEOTIDE SEQUENCE [LARGE SCALE GENOMIC DNA]</scope>
    <source>
        <tissue evidence="1">Muscle</tissue>
    </source>
</reference>
<sequence length="83" mass="9732">MAEDFFRVSLIERLFCSSFLSRVTVFHLRFSSNLPDDCLSSGAHTYIHTYAHTHMYAFPCAHHRNHVRLQFTAHLYALPRHTP</sequence>
<protein>
    <submittedName>
        <fullName evidence="1">Uncharacterized protein</fullName>
    </submittedName>
</protein>